<dbReference type="Ensembl" id="ENSABRT00000025157.1">
    <property type="protein sequence ID" value="ENSABRP00000017797.1"/>
    <property type="gene ID" value="ENSABRG00000015383.1"/>
</dbReference>
<name>A0A8B9CEE1_9AVES</name>
<organism evidence="1 2">
    <name type="scientific">Anser brachyrhynchus</name>
    <name type="common">Pink-footed goose</name>
    <dbReference type="NCBI Taxonomy" id="132585"/>
    <lineage>
        <taxon>Eukaryota</taxon>
        <taxon>Metazoa</taxon>
        <taxon>Chordata</taxon>
        <taxon>Craniata</taxon>
        <taxon>Vertebrata</taxon>
        <taxon>Euteleostomi</taxon>
        <taxon>Archelosauria</taxon>
        <taxon>Archosauria</taxon>
        <taxon>Dinosauria</taxon>
        <taxon>Saurischia</taxon>
        <taxon>Theropoda</taxon>
        <taxon>Coelurosauria</taxon>
        <taxon>Aves</taxon>
        <taxon>Neognathae</taxon>
        <taxon>Galloanserae</taxon>
        <taxon>Anseriformes</taxon>
        <taxon>Anatidae</taxon>
        <taxon>Anserinae</taxon>
        <taxon>Anser</taxon>
    </lineage>
</organism>
<dbReference type="Proteomes" id="UP000694426">
    <property type="component" value="Unplaced"/>
</dbReference>
<evidence type="ECO:0000313" key="1">
    <source>
        <dbReference type="Ensembl" id="ENSABRP00000017797.1"/>
    </source>
</evidence>
<dbReference type="GeneTree" id="ENSGT01040000244601"/>
<dbReference type="AlphaFoldDB" id="A0A8B9CEE1"/>
<reference evidence="1" key="1">
    <citation type="submission" date="2025-08" db="UniProtKB">
        <authorList>
            <consortium name="Ensembl"/>
        </authorList>
    </citation>
    <scope>IDENTIFICATION</scope>
</reference>
<proteinExistence type="predicted"/>
<accession>A0A8B9CEE1</accession>
<reference evidence="1" key="2">
    <citation type="submission" date="2025-09" db="UniProtKB">
        <authorList>
            <consortium name="Ensembl"/>
        </authorList>
    </citation>
    <scope>IDENTIFICATION</scope>
</reference>
<evidence type="ECO:0000313" key="2">
    <source>
        <dbReference type="Proteomes" id="UP000694426"/>
    </source>
</evidence>
<sequence>PANRKRRGAGPGAMAAADGDDSLYPIAVLIDELRNEDVQVPRGGPAAGPRCRPLLPLLPPGGGRIYPGG</sequence>
<keyword evidence="2" id="KW-1185">Reference proteome</keyword>
<protein>
    <submittedName>
        <fullName evidence="1">Uncharacterized protein</fullName>
    </submittedName>
</protein>